<evidence type="ECO:0000313" key="2">
    <source>
        <dbReference type="Proteomes" id="UP000321569"/>
    </source>
</evidence>
<proteinExistence type="predicted"/>
<dbReference type="AlphaFoldDB" id="A0A512PLF5"/>
<sequence length="320" mass="35089">MTKYLYGRRVRVILYAKSGKVTFEYAQTETKSMGISFNIPFSDSATPATCSVTLMNLAAKHRKLFEPGCKVEVYAGYAQDGVGLLSSGAIRHTSPMTSDGTNNTFSFTYREGDEYQTAKSSVQEANDKLDKERAHEVKVLGKKAAAKLPKIKKHSAMSFAKGSSAETIIRRVASDAGIKLTKVYLKKNHVYKKGYTVSGKPLSCIQKIAKQCGSQVFMRRGGVYIDDLSKAMGHKEHILITTKLKGSHGGTGLTAYPTTDQENAEAKHATWEVVSLLRYQISTGSVVTVQDRFLSGTFRVKSGVHACDDSSFTTTMEVYV</sequence>
<accession>A0A512PLF5</accession>
<protein>
    <submittedName>
        <fullName evidence="1">Uncharacterized protein</fullName>
    </submittedName>
</protein>
<gene>
    <name evidence="1" type="ORF">LRA02_09070</name>
</gene>
<organism evidence="1 2">
    <name type="scientific">Lentilactobacillus rapi</name>
    <dbReference type="NCBI Taxonomy" id="481723"/>
    <lineage>
        <taxon>Bacteria</taxon>
        <taxon>Bacillati</taxon>
        <taxon>Bacillota</taxon>
        <taxon>Bacilli</taxon>
        <taxon>Lactobacillales</taxon>
        <taxon>Lactobacillaceae</taxon>
        <taxon>Lentilactobacillus</taxon>
    </lineage>
</organism>
<dbReference type="STRING" id="1423795.FD12_GL001385"/>
<evidence type="ECO:0000313" key="1">
    <source>
        <dbReference type="EMBL" id="GEP72039.1"/>
    </source>
</evidence>
<dbReference type="NCBIfam" id="NF047561">
    <property type="entry name" value="orf58_phage_fam"/>
    <property type="match status" value="1"/>
</dbReference>
<comment type="caution">
    <text evidence="1">The sequence shown here is derived from an EMBL/GenBank/DDBJ whole genome shotgun (WGS) entry which is preliminary data.</text>
</comment>
<reference evidence="1 2" key="1">
    <citation type="submission" date="2019-07" db="EMBL/GenBank/DDBJ databases">
        <title>Whole genome shotgun sequence of Lactobacillus rapi NBRC 109618.</title>
        <authorList>
            <person name="Hosoyama A."/>
            <person name="Uohara A."/>
            <person name="Ohji S."/>
            <person name="Ichikawa N."/>
        </authorList>
    </citation>
    <scope>NUCLEOTIDE SEQUENCE [LARGE SCALE GENOMIC DNA]</scope>
    <source>
        <strain evidence="1 2">NBRC 109618</strain>
    </source>
</reference>
<dbReference type="EMBL" id="BKAM01000007">
    <property type="protein sequence ID" value="GEP72039.1"/>
    <property type="molecule type" value="Genomic_DNA"/>
</dbReference>
<dbReference type="Proteomes" id="UP000321569">
    <property type="component" value="Unassembled WGS sequence"/>
</dbReference>
<name>A0A512PLF5_9LACO</name>